<feature type="transmembrane region" description="Helical" evidence="1">
    <location>
        <begin position="74"/>
        <end position="93"/>
    </location>
</feature>
<feature type="transmembrane region" description="Helical" evidence="1">
    <location>
        <begin position="105"/>
        <end position="129"/>
    </location>
</feature>
<dbReference type="OrthoDB" id="7861921at2"/>
<dbReference type="Proteomes" id="UP000202922">
    <property type="component" value="Unassembled WGS sequence"/>
</dbReference>
<evidence type="ECO:0000313" key="2">
    <source>
        <dbReference type="EMBL" id="SMX45820.1"/>
    </source>
</evidence>
<dbReference type="RefSeq" id="WP_093967981.1">
    <property type="nucleotide sequence ID" value="NZ_FXYE01000002.1"/>
</dbReference>
<evidence type="ECO:0000256" key="1">
    <source>
        <dbReference type="SAM" id="Phobius"/>
    </source>
</evidence>
<feature type="transmembrane region" description="Helical" evidence="1">
    <location>
        <begin position="50"/>
        <end position="65"/>
    </location>
</feature>
<keyword evidence="1" id="KW-0472">Membrane</keyword>
<gene>
    <name evidence="2" type="ORF">COL8621_02899</name>
</gene>
<keyword evidence="1" id="KW-0812">Transmembrane</keyword>
<feature type="transmembrane region" description="Helical" evidence="1">
    <location>
        <begin position="20"/>
        <end position="44"/>
    </location>
</feature>
<accession>A0A238KT26</accession>
<sequence length="146" mass="16529">MTEITATTQSNDRYLVDPMAFTLSLFGAPFFVAVLGCILIIPIFALPYGFPFYLLIGTPILWWLVRRGESDKSVFAGWGFLGNLATPLLFLIWAELTDGYANEGLAIFLFVFGMLFAPLWALAFIHLYARLQRDFYKTPMQQGELI</sequence>
<keyword evidence="1" id="KW-1133">Transmembrane helix</keyword>
<protein>
    <submittedName>
        <fullName evidence="2">Uncharacterized protein</fullName>
    </submittedName>
</protein>
<dbReference type="EMBL" id="FXYE01000002">
    <property type="protein sequence ID" value="SMX45820.1"/>
    <property type="molecule type" value="Genomic_DNA"/>
</dbReference>
<dbReference type="AlphaFoldDB" id="A0A238KT26"/>
<proteinExistence type="predicted"/>
<keyword evidence="3" id="KW-1185">Reference proteome</keyword>
<reference evidence="3" key="1">
    <citation type="submission" date="2017-05" db="EMBL/GenBank/DDBJ databases">
        <authorList>
            <person name="Rodrigo-Torres L."/>
            <person name="Arahal R. D."/>
            <person name="Lucena T."/>
        </authorList>
    </citation>
    <scope>NUCLEOTIDE SEQUENCE [LARGE SCALE GENOMIC DNA]</scope>
    <source>
        <strain evidence="3">CECT 8621</strain>
    </source>
</reference>
<evidence type="ECO:0000313" key="3">
    <source>
        <dbReference type="Proteomes" id="UP000202922"/>
    </source>
</evidence>
<organism evidence="2 3">
    <name type="scientific">Actibacterium lipolyticum</name>
    <dbReference type="NCBI Taxonomy" id="1524263"/>
    <lineage>
        <taxon>Bacteria</taxon>
        <taxon>Pseudomonadati</taxon>
        <taxon>Pseudomonadota</taxon>
        <taxon>Alphaproteobacteria</taxon>
        <taxon>Rhodobacterales</taxon>
        <taxon>Roseobacteraceae</taxon>
        <taxon>Actibacterium</taxon>
    </lineage>
</organism>
<name>A0A238KT26_9RHOB</name>